<evidence type="ECO:0000313" key="2">
    <source>
        <dbReference type="Proteomes" id="UP001163115"/>
    </source>
</evidence>
<dbReference type="EMBL" id="CP113524">
    <property type="protein sequence ID" value="WAJ22690.1"/>
    <property type="molecule type" value="Genomic_DNA"/>
</dbReference>
<name>A0ABY7A8L4_9FIRM</name>
<dbReference type="InterPro" id="IPR046500">
    <property type="entry name" value="DUF6678"/>
</dbReference>
<dbReference type="Proteomes" id="UP001163115">
    <property type="component" value="Chromosome"/>
</dbReference>
<protein>
    <submittedName>
        <fullName evidence="1">Uncharacterized protein</fullName>
    </submittedName>
</protein>
<organism evidence="1 2">
    <name type="scientific">Lacrimispora xylanolytica</name>
    <dbReference type="NCBI Taxonomy" id="29375"/>
    <lineage>
        <taxon>Bacteria</taxon>
        <taxon>Bacillati</taxon>
        <taxon>Bacillota</taxon>
        <taxon>Clostridia</taxon>
        <taxon>Lachnospirales</taxon>
        <taxon>Lachnospiraceae</taxon>
        <taxon>Lacrimispora</taxon>
    </lineage>
</organism>
<reference evidence="1" key="1">
    <citation type="submission" date="2022-11" db="EMBL/GenBank/DDBJ databases">
        <title>Lacrimispora xylanolytica sy1, complete genome.</title>
        <authorList>
            <person name="Choi S."/>
        </authorList>
    </citation>
    <scope>NUCLEOTIDE SEQUENCE</scope>
    <source>
        <strain evidence="1">Sy1</strain>
    </source>
</reference>
<dbReference type="RefSeq" id="WP_268114425.1">
    <property type="nucleotide sequence ID" value="NZ_CP113524.1"/>
</dbReference>
<gene>
    <name evidence="1" type="ORF">OW255_14080</name>
</gene>
<proteinExistence type="predicted"/>
<evidence type="ECO:0000313" key="1">
    <source>
        <dbReference type="EMBL" id="WAJ22690.1"/>
    </source>
</evidence>
<accession>A0ABY7A8L4</accession>
<dbReference type="Pfam" id="PF20383">
    <property type="entry name" value="DUF6678"/>
    <property type="match status" value="1"/>
</dbReference>
<sequence length="225" mass="26780">MMFYDDLCKNLNPRSGIVQPNTAHDEKESSILFDIVWKGDFHFIVSGWTHFGWYYIVRNKQEISEIHHFAEINSNLFKGMQKMIDEVEGGKYKNKKTLNEKIIAEVEKRNLVSYMNNTKWHKLIEAIKSQMCDIPIQYKTLFEVEVPNTYWTIYGDEHFDYMNMAIIEWFKIACTIKESEYVGRLLDPVTTIIDKEEELLQIFGKYNIPYEYDGDERGFIIYGYK</sequence>
<keyword evidence="2" id="KW-1185">Reference proteome</keyword>